<comment type="similarity">
    <text evidence="3">Belongs to the UDP-glucose/GDP-mannose dehydrogenase family.</text>
</comment>
<dbReference type="SUPFAM" id="SSF52413">
    <property type="entry name" value="UDP-glucose/GDP-mannose dehydrogenase C-terminal domain"/>
    <property type="match status" value="1"/>
</dbReference>
<evidence type="ECO:0000313" key="6">
    <source>
        <dbReference type="Proteomes" id="UP000032534"/>
    </source>
</evidence>
<dbReference type="PIRSF" id="PIRSF000124">
    <property type="entry name" value="UDPglc_GDPman_dh"/>
    <property type="match status" value="1"/>
</dbReference>
<dbReference type="InterPro" id="IPR036291">
    <property type="entry name" value="NAD(P)-bd_dom_sf"/>
</dbReference>
<dbReference type="PIRSF" id="PIRSF500136">
    <property type="entry name" value="UDP_ManNAc_DH"/>
    <property type="match status" value="1"/>
</dbReference>
<dbReference type="Pfam" id="PF00984">
    <property type="entry name" value="UDPG_MGDP_dh"/>
    <property type="match status" value="1"/>
</dbReference>
<reference evidence="5 6" key="1">
    <citation type="submission" date="2014-11" db="EMBL/GenBank/DDBJ databases">
        <title>Draft Genome Sequences of Paenibacillus polymyxa NRRL B-30509 and Paenibacillus terrae NRRL B-30644, Strains from a Poultry Environment that Produce Tridecaptin A and Paenicidins.</title>
        <authorList>
            <person name="van Belkum M.J."/>
            <person name="Lohans C.T."/>
            <person name="Vederas J.C."/>
        </authorList>
    </citation>
    <scope>NUCLEOTIDE SEQUENCE [LARGE SCALE GENOMIC DNA]</scope>
    <source>
        <strain evidence="5 6">NRRL B-30644</strain>
    </source>
</reference>
<dbReference type="PANTHER" id="PTHR43491">
    <property type="entry name" value="UDP-N-ACETYL-D-MANNOSAMINE DEHYDROGENASE"/>
    <property type="match status" value="1"/>
</dbReference>
<dbReference type="InterPro" id="IPR014026">
    <property type="entry name" value="UDP-Glc/GDP-Man_DH_dimer"/>
</dbReference>
<dbReference type="EMBL" id="JTHP01000059">
    <property type="protein sequence ID" value="KJD43363.1"/>
    <property type="molecule type" value="Genomic_DNA"/>
</dbReference>
<keyword evidence="2" id="KW-0520">NAD</keyword>
<dbReference type="Proteomes" id="UP000032534">
    <property type="component" value="Unassembled WGS sequence"/>
</dbReference>
<evidence type="ECO:0000256" key="1">
    <source>
        <dbReference type="ARBA" id="ARBA00023002"/>
    </source>
</evidence>
<evidence type="ECO:0000256" key="2">
    <source>
        <dbReference type="ARBA" id="ARBA00023027"/>
    </source>
</evidence>
<dbReference type="InterPro" id="IPR017476">
    <property type="entry name" value="UDP-Glc/GDP-Man"/>
</dbReference>
<dbReference type="SUPFAM" id="SSF48179">
    <property type="entry name" value="6-phosphogluconate dehydrogenase C-terminal domain-like"/>
    <property type="match status" value="1"/>
</dbReference>
<dbReference type="SUPFAM" id="SSF51735">
    <property type="entry name" value="NAD(P)-binding Rossmann-fold domains"/>
    <property type="match status" value="1"/>
</dbReference>
<name>A0A0D7WXB6_9BACL</name>
<sequence length="449" mass="48953">MKEVGILQLIEKISKGTVKVAVIGLGYVGLPMAVEMARAGYDVYGVDSDPTKVAKLLQGQSYIIDIGDDALEGLIGQRLHPVTDIKVLEHSDIVVICVPTPLTDDHQPDTSYIETAIDQAIPHLRKQTLLILESTTYPGTTEELIRPVIEQRRDWTVGQDFYVCFSPERVDPGSVHFNIRNTPKVIGGCTPDCLAAGVAFYGSFLEQMVPVSSTTVAEAAKLFENTFRSVNIGMVNELTAACEKIGINIWEVLDAAATKPFGYMPFYPGPGIGGHCIPVDPLYLSWKSEQHGFPLEFVDLADRMNRRMPLYIAERIEALLAKEGKAMNKAEIVLAGVAYKKDIDDVRESPALVLFEHLKEMGASVSFTDPYVKSFKLNGEVIQSRAANTRLWESADIVVITTDHSALDYQQLVDQAPLVFDTRNATVHCTGGHVVILGHPGTGGGAAVG</sequence>
<evidence type="ECO:0000256" key="3">
    <source>
        <dbReference type="PIRNR" id="PIRNR000124"/>
    </source>
</evidence>
<evidence type="ECO:0000313" key="5">
    <source>
        <dbReference type="EMBL" id="KJD43363.1"/>
    </source>
</evidence>
<dbReference type="InterPro" id="IPR001732">
    <property type="entry name" value="UDP-Glc/GDP-Man_DH_N"/>
</dbReference>
<feature type="domain" description="UDP-glucose/GDP-mannose dehydrogenase C-terminal" evidence="4">
    <location>
        <begin position="333"/>
        <end position="428"/>
    </location>
</feature>
<dbReference type="RefSeq" id="WP_044648306.1">
    <property type="nucleotide sequence ID" value="NZ_JTHP01000059.1"/>
</dbReference>
<dbReference type="InterPro" id="IPR008927">
    <property type="entry name" value="6-PGluconate_DH-like_C_sf"/>
</dbReference>
<proteinExistence type="inferred from homology"/>
<accession>A0A0D7WXB6</accession>
<dbReference type="Pfam" id="PF03720">
    <property type="entry name" value="UDPG_MGDP_dh_C"/>
    <property type="match status" value="1"/>
</dbReference>
<keyword evidence="1" id="KW-0560">Oxidoreductase</keyword>
<dbReference type="GO" id="GO:0051287">
    <property type="term" value="F:NAD binding"/>
    <property type="evidence" value="ECO:0007669"/>
    <property type="project" value="InterPro"/>
</dbReference>
<comment type="caution">
    <text evidence="5">The sequence shown here is derived from an EMBL/GenBank/DDBJ whole genome shotgun (WGS) entry which is preliminary data.</text>
</comment>
<dbReference type="GO" id="GO:0016616">
    <property type="term" value="F:oxidoreductase activity, acting on the CH-OH group of donors, NAD or NADP as acceptor"/>
    <property type="evidence" value="ECO:0007669"/>
    <property type="project" value="InterPro"/>
</dbReference>
<dbReference type="Pfam" id="PF03721">
    <property type="entry name" value="UDPG_MGDP_dh_N"/>
    <property type="match status" value="1"/>
</dbReference>
<gene>
    <name evidence="5" type="ORF">QD47_22940</name>
</gene>
<dbReference type="PANTHER" id="PTHR43491:SF1">
    <property type="entry name" value="UDP-N-ACETYL-D-MANNOSAMINE DEHYDROGENASE"/>
    <property type="match status" value="1"/>
</dbReference>
<dbReference type="GO" id="GO:0000271">
    <property type="term" value="P:polysaccharide biosynthetic process"/>
    <property type="evidence" value="ECO:0007669"/>
    <property type="project" value="InterPro"/>
</dbReference>
<keyword evidence="6" id="KW-1185">Reference proteome</keyword>
<dbReference type="AlphaFoldDB" id="A0A0D7WXB6"/>
<dbReference type="OrthoDB" id="9803238at2"/>
<evidence type="ECO:0000259" key="4">
    <source>
        <dbReference type="SMART" id="SM00984"/>
    </source>
</evidence>
<dbReference type="PATRIC" id="fig|159743.3.peg.5103"/>
<dbReference type="NCBIfam" id="TIGR03026">
    <property type="entry name" value="NDP-sugDHase"/>
    <property type="match status" value="1"/>
</dbReference>
<dbReference type="InterPro" id="IPR036220">
    <property type="entry name" value="UDP-Glc/GDP-Man_DH_C_sf"/>
</dbReference>
<dbReference type="GO" id="GO:0016628">
    <property type="term" value="F:oxidoreductase activity, acting on the CH-CH group of donors, NAD or NADP as acceptor"/>
    <property type="evidence" value="ECO:0007669"/>
    <property type="project" value="InterPro"/>
</dbReference>
<dbReference type="InterPro" id="IPR014027">
    <property type="entry name" value="UDP-Glc/GDP-Man_DH_C"/>
</dbReference>
<dbReference type="InterPro" id="IPR028359">
    <property type="entry name" value="UDP_ManNAc/GlcNAc_DH"/>
</dbReference>
<organism evidence="5 6">
    <name type="scientific">Paenibacillus terrae</name>
    <dbReference type="NCBI Taxonomy" id="159743"/>
    <lineage>
        <taxon>Bacteria</taxon>
        <taxon>Bacillati</taxon>
        <taxon>Bacillota</taxon>
        <taxon>Bacilli</taxon>
        <taxon>Bacillales</taxon>
        <taxon>Paenibacillaceae</taxon>
        <taxon>Paenibacillus</taxon>
    </lineage>
</organism>
<dbReference type="Gene3D" id="3.40.50.720">
    <property type="entry name" value="NAD(P)-binding Rossmann-like Domain"/>
    <property type="match status" value="2"/>
</dbReference>
<dbReference type="SMART" id="SM00984">
    <property type="entry name" value="UDPG_MGDP_dh_C"/>
    <property type="match status" value="1"/>
</dbReference>
<protein>
    <submittedName>
        <fullName evidence="5">UDP-N-acetyl-D-glucosamine dehydrogenase</fullName>
    </submittedName>
</protein>